<dbReference type="AlphaFoldDB" id="A0A1I7GI12"/>
<dbReference type="Proteomes" id="UP000182491">
    <property type="component" value="Unassembled WGS sequence"/>
</dbReference>
<dbReference type="InterPro" id="IPR051923">
    <property type="entry name" value="Glycosyl_Hydrolase_39"/>
</dbReference>
<dbReference type="EMBL" id="FPCA01000001">
    <property type="protein sequence ID" value="SFU48100.1"/>
    <property type="molecule type" value="Genomic_DNA"/>
</dbReference>
<dbReference type="Gene3D" id="3.20.20.80">
    <property type="entry name" value="Glycosidases"/>
    <property type="match status" value="1"/>
</dbReference>
<gene>
    <name evidence="1" type="ORF">SAMN04487941_1030</name>
</gene>
<evidence type="ECO:0000313" key="1">
    <source>
        <dbReference type="EMBL" id="SFU48100.1"/>
    </source>
</evidence>
<name>A0A1I7GI12_9BACT</name>
<dbReference type="STRING" id="388950.GCA_001611675_00128"/>
<evidence type="ECO:0000313" key="2">
    <source>
        <dbReference type="Proteomes" id="UP000182491"/>
    </source>
</evidence>
<organism evidence="1 2">
    <name type="scientific">Pontibacter akesuensis</name>
    <dbReference type="NCBI Taxonomy" id="388950"/>
    <lineage>
        <taxon>Bacteria</taxon>
        <taxon>Pseudomonadati</taxon>
        <taxon>Bacteroidota</taxon>
        <taxon>Cytophagia</taxon>
        <taxon>Cytophagales</taxon>
        <taxon>Hymenobacteraceae</taxon>
        <taxon>Pontibacter</taxon>
    </lineage>
</organism>
<keyword evidence="2" id="KW-1185">Reference proteome</keyword>
<reference evidence="2" key="1">
    <citation type="submission" date="2016-10" db="EMBL/GenBank/DDBJ databases">
        <authorList>
            <person name="Varghese N."/>
        </authorList>
    </citation>
    <scope>NUCLEOTIDE SEQUENCE [LARGE SCALE GENOMIC DNA]</scope>
    <source>
        <strain evidence="2">DSM 18820</strain>
    </source>
</reference>
<dbReference type="GO" id="GO:0004553">
    <property type="term" value="F:hydrolase activity, hydrolyzing O-glycosyl compounds"/>
    <property type="evidence" value="ECO:0007669"/>
    <property type="project" value="TreeGrafter"/>
</dbReference>
<dbReference type="PANTHER" id="PTHR12631:SF10">
    <property type="entry name" value="BETA-XYLOSIDASE-LIKE PROTEIN-RELATED"/>
    <property type="match status" value="1"/>
</dbReference>
<sequence>MESSLSRTQKHNLMSLRLSFLCALLLSLFLFAGFLLYSLDFFDDEAAAKQAIPISFASSDQIGIIKLQPDMFVNESIAGETSLLIDEQQLVGDPGQTKAKPKNAFFTRHHSKWLYPVSFTVDLKAIHAISEIYLYAVNLSSVVKIEGGKPFSWKPLTEEAPAIDKSWRKYTVYADTRYLRFTVEQSINPVELVIKGKPLETVKVATTPANTKRPRQVTMDQLIGVNAFIDDPLDKLNAVGFVREYHNWRWDESQTKTYPNNEKKWNPSYAGGGWNFDDFYRQLKDQDILVAPAMMGTVKWISPDGNKPVPEGKSSEDPASYIAHADHMYQFVARYGSGDVRKAPLKLAPDQDKKAALGLLHYYENWNEQNMDWMGRTHHFTPFEYAAMASADYDGHQGKLGKTVGVKNADPNARMVMGGLAGINLDYIKAIKHWADYNRNGSVPFDVINVHHYSRADKKDGRVGISPEEDNLKERLQELVAYRDAAMPGKEVWITEFGYDTHPRSPQRAPAIASFSQEEVQGQWLVRSYLAIAAAGVDRAAMYMLRDVNPDADVQYCTSGLTSSKETGWKLKPSWYYVYTLKNRLKGMHFTGGAEKAGAMVYTFRNNETGQGAYVVWSPTSTGATIKDYELTIPKNNTSVKKVALANGQQNGIETPLKLTGQQVKFDVTESPVFVLLDKM</sequence>
<proteinExistence type="predicted"/>
<dbReference type="SUPFAM" id="SSF51445">
    <property type="entry name" value="(Trans)glycosidases"/>
    <property type="match status" value="1"/>
</dbReference>
<dbReference type="InterPro" id="IPR017853">
    <property type="entry name" value="GH"/>
</dbReference>
<protein>
    <recommendedName>
        <fullName evidence="3">Asl1-like glycosyl hydrolase catalytic domain-containing protein</fullName>
    </recommendedName>
</protein>
<accession>A0A1I7GI12</accession>
<dbReference type="PANTHER" id="PTHR12631">
    <property type="entry name" value="ALPHA-L-IDURONIDASE"/>
    <property type="match status" value="1"/>
</dbReference>
<evidence type="ECO:0008006" key="3">
    <source>
        <dbReference type="Google" id="ProtNLM"/>
    </source>
</evidence>